<dbReference type="Proteomes" id="UP000198406">
    <property type="component" value="Unassembled WGS sequence"/>
</dbReference>
<keyword evidence="4" id="KW-1185">Reference proteome</keyword>
<name>A0A1Z5JRE3_FISSO</name>
<dbReference type="InParanoid" id="A0A1Z5JRE3"/>
<feature type="compositionally biased region" description="Polar residues" evidence="1">
    <location>
        <begin position="184"/>
        <end position="193"/>
    </location>
</feature>
<dbReference type="OrthoDB" id="48408at2759"/>
<dbReference type="InterPro" id="IPR049227">
    <property type="entry name" value="DUF6824"/>
</dbReference>
<feature type="compositionally biased region" description="Basic and acidic residues" evidence="1">
    <location>
        <begin position="54"/>
        <end position="69"/>
    </location>
</feature>
<feature type="compositionally biased region" description="Basic and acidic residues" evidence="1">
    <location>
        <begin position="126"/>
        <end position="141"/>
    </location>
</feature>
<evidence type="ECO:0000259" key="2">
    <source>
        <dbReference type="Pfam" id="PF20710"/>
    </source>
</evidence>
<dbReference type="AlphaFoldDB" id="A0A1Z5JRE3"/>
<dbReference type="Pfam" id="PF20710">
    <property type="entry name" value="DUF6824"/>
    <property type="match status" value="1"/>
</dbReference>
<evidence type="ECO:0000256" key="1">
    <source>
        <dbReference type="SAM" id="MobiDB-lite"/>
    </source>
</evidence>
<evidence type="ECO:0000313" key="4">
    <source>
        <dbReference type="Proteomes" id="UP000198406"/>
    </source>
</evidence>
<evidence type="ECO:0000313" key="3">
    <source>
        <dbReference type="EMBL" id="GAX16422.1"/>
    </source>
</evidence>
<feature type="domain" description="DUF6824" evidence="2">
    <location>
        <begin position="252"/>
        <end position="332"/>
    </location>
</feature>
<feature type="compositionally biased region" description="Basic and acidic residues" evidence="1">
    <location>
        <begin position="153"/>
        <end position="169"/>
    </location>
</feature>
<organism evidence="3 4">
    <name type="scientific">Fistulifera solaris</name>
    <name type="common">Oleaginous diatom</name>
    <dbReference type="NCBI Taxonomy" id="1519565"/>
    <lineage>
        <taxon>Eukaryota</taxon>
        <taxon>Sar</taxon>
        <taxon>Stramenopiles</taxon>
        <taxon>Ochrophyta</taxon>
        <taxon>Bacillariophyta</taxon>
        <taxon>Bacillariophyceae</taxon>
        <taxon>Bacillariophycidae</taxon>
        <taxon>Naviculales</taxon>
        <taxon>Naviculaceae</taxon>
        <taxon>Fistulifera</taxon>
    </lineage>
</organism>
<feature type="region of interest" description="Disordered" evidence="1">
    <location>
        <begin position="36"/>
        <end position="69"/>
    </location>
</feature>
<feature type="compositionally biased region" description="Polar residues" evidence="1">
    <location>
        <begin position="110"/>
        <end position="125"/>
    </location>
</feature>
<comment type="caution">
    <text evidence="3">The sequence shown here is derived from an EMBL/GenBank/DDBJ whole genome shotgun (WGS) entry which is preliminary data.</text>
</comment>
<sequence>MSESTIESSDWKQKATEQILLQHKNRSVEIHNHRHEAGAFRTHQSQVFPAKAASSDRVEGRQDGNKKASEKKLVAEVLARYWRLKEMQQSRRAQPRASYVLDGDTGVRRPSQQQKTKMSANTTQGDHCHPDSFKPAPEHQSKSSIQPAFGDLNGRDDSSSLPSEERDYKFPAQIVFPNLRDSDASMTSESAKSQNKRLWRSNPVERDGQSSFYDPRSLIGQPQHVRRGAAKGQLGKKGKVHPSEAITPVDPDVLFGRRQAQRKHPGNMRLRELCHEFQEEYRKGDRGHKTSITWRIVHMIQQEGGRFLKFDEDWMEVDNDMAREKVAFTIRDAFHQVPARET</sequence>
<reference evidence="3 4" key="1">
    <citation type="journal article" date="2015" name="Plant Cell">
        <title>Oil accumulation by the oleaginous diatom Fistulifera solaris as revealed by the genome and transcriptome.</title>
        <authorList>
            <person name="Tanaka T."/>
            <person name="Maeda Y."/>
            <person name="Veluchamy A."/>
            <person name="Tanaka M."/>
            <person name="Abida H."/>
            <person name="Marechal E."/>
            <person name="Bowler C."/>
            <person name="Muto M."/>
            <person name="Sunaga Y."/>
            <person name="Tanaka M."/>
            <person name="Yoshino T."/>
            <person name="Taniguchi T."/>
            <person name="Fukuda Y."/>
            <person name="Nemoto M."/>
            <person name="Matsumoto M."/>
            <person name="Wong P.S."/>
            <person name="Aburatani S."/>
            <person name="Fujibuchi W."/>
        </authorList>
    </citation>
    <scope>NUCLEOTIDE SEQUENCE [LARGE SCALE GENOMIC DNA]</scope>
    <source>
        <strain evidence="3 4">JPCC DA0580</strain>
    </source>
</reference>
<feature type="region of interest" description="Disordered" evidence="1">
    <location>
        <begin position="87"/>
        <end position="217"/>
    </location>
</feature>
<dbReference type="EMBL" id="BDSP01000105">
    <property type="protein sequence ID" value="GAX16422.1"/>
    <property type="molecule type" value="Genomic_DNA"/>
</dbReference>
<protein>
    <recommendedName>
        <fullName evidence="2">DUF6824 domain-containing protein</fullName>
    </recommendedName>
</protein>
<proteinExistence type="predicted"/>
<accession>A0A1Z5JRE3</accession>
<gene>
    <name evidence="3" type="ORF">FisN_10Hu335</name>
</gene>